<comment type="caution">
    <text evidence="2">The sequence shown here is derived from an EMBL/GenBank/DDBJ whole genome shotgun (WGS) entry which is preliminary data.</text>
</comment>
<dbReference type="InterPro" id="IPR006121">
    <property type="entry name" value="HMA_dom"/>
</dbReference>
<dbReference type="OrthoDB" id="677920at2"/>
<evidence type="ECO:0000313" key="3">
    <source>
        <dbReference type="Proteomes" id="UP000232673"/>
    </source>
</evidence>
<evidence type="ECO:0000313" key="2">
    <source>
        <dbReference type="EMBL" id="PKD19103.1"/>
    </source>
</evidence>
<feature type="domain" description="HMA" evidence="1">
    <location>
        <begin position="1"/>
        <end position="66"/>
    </location>
</feature>
<dbReference type="PROSITE" id="PS50846">
    <property type="entry name" value="HMA_2"/>
    <property type="match status" value="1"/>
</dbReference>
<dbReference type="EMBL" id="LKTS01000017">
    <property type="protein sequence ID" value="PKD19103.1"/>
    <property type="molecule type" value="Genomic_DNA"/>
</dbReference>
<dbReference type="Gene3D" id="3.30.70.100">
    <property type="match status" value="1"/>
</dbReference>
<gene>
    <name evidence="2" type="ORF">APR41_16985</name>
</gene>
<protein>
    <submittedName>
        <fullName evidence="2">Heavy metal transporter</fullName>
    </submittedName>
</protein>
<reference evidence="2 3" key="1">
    <citation type="submission" date="2015-10" db="EMBL/GenBank/DDBJ databases">
        <title>Draft genome sequence of Salegentibacter salinarum KCTC 12975.</title>
        <authorList>
            <person name="Lin W."/>
            <person name="Zheng Q."/>
        </authorList>
    </citation>
    <scope>NUCLEOTIDE SEQUENCE [LARGE SCALE GENOMIC DNA]</scope>
    <source>
        <strain evidence="2 3">KCTC 12975</strain>
    </source>
</reference>
<dbReference type="InterPro" id="IPR036163">
    <property type="entry name" value="HMA_dom_sf"/>
</dbReference>
<name>A0A2N0TWI1_9FLAO</name>
<dbReference type="CDD" id="cd00371">
    <property type="entry name" value="HMA"/>
    <property type="match status" value="1"/>
</dbReference>
<sequence>MKTTIAVQNLKCGGCVNTITTKLSEIENIQNVQVEKASSSVTFSYREPEDAFKVKEKLRKLGYPAVDAKNSLASKAISVISCATGKM</sequence>
<dbReference type="STRING" id="447422.SAMN05660903_03454"/>
<accession>A0A2N0TWI1</accession>
<dbReference type="Proteomes" id="UP000232673">
    <property type="component" value="Unassembled WGS sequence"/>
</dbReference>
<proteinExistence type="predicted"/>
<organism evidence="2 3">
    <name type="scientific">Salegentibacter salinarum</name>
    <dbReference type="NCBI Taxonomy" id="447422"/>
    <lineage>
        <taxon>Bacteria</taxon>
        <taxon>Pseudomonadati</taxon>
        <taxon>Bacteroidota</taxon>
        <taxon>Flavobacteriia</taxon>
        <taxon>Flavobacteriales</taxon>
        <taxon>Flavobacteriaceae</taxon>
        <taxon>Salegentibacter</taxon>
    </lineage>
</organism>
<dbReference type="AlphaFoldDB" id="A0A2N0TWI1"/>
<evidence type="ECO:0000259" key="1">
    <source>
        <dbReference type="PROSITE" id="PS50846"/>
    </source>
</evidence>
<keyword evidence="3" id="KW-1185">Reference proteome</keyword>
<dbReference type="SUPFAM" id="SSF55008">
    <property type="entry name" value="HMA, heavy metal-associated domain"/>
    <property type="match status" value="1"/>
</dbReference>
<dbReference type="GO" id="GO:0046872">
    <property type="term" value="F:metal ion binding"/>
    <property type="evidence" value="ECO:0007669"/>
    <property type="project" value="InterPro"/>
</dbReference>
<dbReference type="RefSeq" id="WP_079714431.1">
    <property type="nucleotide sequence ID" value="NZ_FUZC01000020.1"/>
</dbReference>
<dbReference type="Pfam" id="PF00403">
    <property type="entry name" value="HMA"/>
    <property type="match status" value="1"/>
</dbReference>